<dbReference type="Proteomes" id="UP001378592">
    <property type="component" value="Unassembled WGS sequence"/>
</dbReference>
<proteinExistence type="predicted"/>
<feature type="region of interest" description="Disordered" evidence="1">
    <location>
        <begin position="20"/>
        <end position="61"/>
    </location>
</feature>
<comment type="caution">
    <text evidence="2">The sequence shown here is derived from an EMBL/GenBank/DDBJ whole genome shotgun (WGS) entry which is preliminary data.</text>
</comment>
<reference evidence="2 3" key="1">
    <citation type="submission" date="2024-03" db="EMBL/GenBank/DDBJ databases">
        <title>The genome assembly and annotation of the cricket Gryllus longicercus Weissman &amp; Gray.</title>
        <authorList>
            <person name="Szrajer S."/>
            <person name="Gray D."/>
            <person name="Ylla G."/>
        </authorList>
    </citation>
    <scope>NUCLEOTIDE SEQUENCE [LARGE SCALE GENOMIC DNA]</scope>
    <source>
        <strain evidence="2">DAG 2021-001</strain>
        <tissue evidence="2">Whole body minus gut</tissue>
    </source>
</reference>
<sequence>MSKSKKYLAGRVGGWVRTLIGKPRTRAGHLREHGEWGAQSEKGAGGQSRKREQSAAQGNLDPAAPFVSAAVTIASASASTPTAVTLAMTAPSRLRGRCGSAGILIAVQGPPRLPVPRLRSPARSMHDYDRERGC</sequence>
<evidence type="ECO:0000313" key="3">
    <source>
        <dbReference type="Proteomes" id="UP001378592"/>
    </source>
</evidence>
<dbReference type="EMBL" id="JAZDUA010000286">
    <property type="protein sequence ID" value="KAK7862227.1"/>
    <property type="molecule type" value="Genomic_DNA"/>
</dbReference>
<accession>A0AAN9Z469</accession>
<gene>
    <name evidence="2" type="ORF">R5R35_011122</name>
</gene>
<evidence type="ECO:0000313" key="2">
    <source>
        <dbReference type="EMBL" id="KAK7862227.1"/>
    </source>
</evidence>
<dbReference type="AlphaFoldDB" id="A0AAN9Z469"/>
<protein>
    <submittedName>
        <fullName evidence="2">Uncharacterized protein</fullName>
    </submittedName>
</protein>
<organism evidence="2 3">
    <name type="scientific">Gryllus longicercus</name>
    <dbReference type="NCBI Taxonomy" id="2509291"/>
    <lineage>
        <taxon>Eukaryota</taxon>
        <taxon>Metazoa</taxon>
        <taxon>Ecdysozoa</taxon>
        <taxon>Arthropoda</taxon>
        <taxon>Hexapoda</taxon>
        <taxon>Insecta</taxon>
        <taxon>Pterygota</taxon>
        <taxon>Neoptera</taxon>
        <taxon>Polyneoptera</taxon>
        <taxon>Orthoptera</taxon>
        <taxon>Ensifera</taxon>
        <taxon>Gryllidea</taxon>
        <taxon>Grylloidea</taxon>
        <taxon>Gryllidae</taxon>
        <taxon>Gryllinae</taxon>
        <taxon>Gryllus</taxon>
    </lineage>
</organism>
<evidence type="ECO:0000256" key="1">
    <source>
        <dbReference type="SAM" id="MobiDB-lite"/>
    </source>
</evidence>
<keyword evidence="3" id="KW-1185">Reference proteome</keyword>
<name>A0AAN9Z469_9ORTH</name>